<comment type="caution">
    <text evidence="1">The sequence shown here is derived from an EMBL/GenBank/DDBJ whole genome shotgun (WGS) entry which is preliminary data.</text>
</comment>
<name>A0AAV4PTL5_9ARAC</name>
<organism evidence="1 2">
    <name type="scientific">Caerostris darwini</name>
    <dbReference type="NCBI Taxonomy" id="1538125"/>
    <lineage>
        <taxon>Eukaryota</taxon>
        <taxon>Metazoa</taxon>
        <taxon>Ecdysozoa</taxon>
        <taxon>Arthropoda</taxon>
        <taxon>Chelicerata</taxon>
        <taxon>Arachnida</taxon>
        <taxon>Araneae</taxon>
        <taxon>Araneomorphae</taxon>
        <taxon>Entelegynae</taxon>
        <taxon>Araneoidea</taxon>
        <taxon>Araneidae</taxon>
        <taxon>Caerostris</taxon>
    </lineage>
</organism>
<protein>
    <submittedName>
        <fullName evidence="1">Uncharacterized protein</fullName>
    </submittedName>
</protein>
<gene>
    <name evidence="1" type="ORF">CDAR_487791</name>
</gene>
<dbReference type="AlphaFoldDB" id="A0AAV4PTL5"/>
<dbReference type="EMBL" id="BPLQ01003322">
    <property type="protein sequence ID" value="GIX99675.1"/>
    <property type="molecule type" value="Genomic_DNA"/>
</dbReference>
<proteinExistence type="predicted"/>
<reference evidence="1 2" key="1">
    <citation type="submission" date="2021-06" db="EMBL/GenBank/DDBJ databases">
        <title>Caerostris darwini draft genome.</title>
        <authorList>
            <person name="Kono N."/>
            <person name="Arakawa K."/>
        </authorList>
    </citation>
    <scope>NUCLEOTIDE SEQUENCE [LARGE SCALE GENOMIC DNA]</scope>
</reference>
<accession>A0AAV4PTL5</accession>
<sequence length="107" mass="12286">MDTNLSNLRRRFPLGAILSSISQCQTFQSIAKSGFFYSQRNGDVYRKLSGCKKAPPFFFLTKARGWQKAESAFKYGYESVKSETEVSLSNPSRKVDSFIPREMEMFM</sequence>
<keyword evidence="2" id="KW-1185">Reference proteome</keyword>
<evidence type="ECO:0000313" key="1">
    <source>
        <dbReference type="EMBL" id="GIX99675.1"/>
    </source>
</evidence>
<evidence type="ECO:0000313" key="2">
    <source>
        <dbReference type="Proteomes" id="UP001054837"/>
    </source>
</evidence>
<dbReference type="Proteomes" id="UP001054837">
    <property type="component" value="Unassembled WGS sequence"/>
</dbReference>